<keyword evidence="1" id="KW-1133">Transmembrane helix</keyword>
<organism evidence="2 3">
    <name type="scientific">Bradyrhizobium centrolobii</name>
    <dbReference type="NCBI Taxonomy" id="1505087"/>
    <lineage>
        <taxon>Bacteria</taxon>
        <taxon>Pseudomonadati</taxon>
        <taxon>Pseudomonadota</taxon>
        <taxon>Alphaproteobacteria</taxon>
        <taxon>Hyphomicrobiales</taxon>
        <taxon>Nitrobacteraceae</taxon>
        <taxon>Bradyrhizobium</taxon>
    </lineage>
</organism>
<feature type="transmembrane region" description="Helical" evidence="1">
    <location>
        <begin position="29"/>
        <end position="48"/>
    </location>
</feature>
<evidence type="ECO:0000313" key="2">
    <source>
        <dbReference type="EMBL" id="OAF05681.1"/>
    </source>
</evidence>
<keyword evidence="1" id="KW-0812">Transmembrane</keyword>
<dbReference type="Proteomes" id="UP000076959">
    <property type="component" value="Unassembled WGS sequence"/>
</dbReference>
<gene>
    <name evidence="2" type="ORF">AYJ54_01910</name>
</gene>
<reference evidence="2 3" key="1">
    <citation type="submission" date="2016-03" db="EMBL/GenBank/DDBJ databases">
        <title>Draft Genome Sequence of the Strain BR 10245 (Bradyrhizobium sp.) isolated from nodules of Centrolobium paraense.</title>
        <authorList>
            <person name="Simoes-Araujo J.L.Sr."/>
            <person name="Barauna A.C."/>
            <person name="Silva K."/>
            <person name="Zilli J.E."/>
        </authorList>
    </citation>
    <scope>NUCLEOTIDE SEQUENCE [LARGE SCALE GENOMIC DNA]</scope>
    <source>
        <strain evidence="2 3">BR 10245</strain>
    </source>
</reference>
<evidence type="ECO:0000313" key="3">
    <source>
        <dbReference type="Proteomes" id="UP000076959"/>
    </source>
</evidence>
<name>A0A176YGC2_9BRAD</name>
<accession>A0A176YGC2</accession>
<dbReference type="AlphaFoldDB" id="A0A176YGC2"/>
<sequence length="63" mass="6854">MRAGNKGPGDGVDAVHHAKRPEMPPWLEVLLNLFGYAGFLALATRGAWRPRASGDDHICGDKR</sequence>
<protein>
    <submittedName>
        <fullName evidence="2">Uncharacterized protein</fullName>
    </submittedName>
</protein>
<evidence type="ECO:0000256" key="1">
    <source>
        <dbReference type="SAM" id="Phobius"/>
    </source>
</evidence>
<keyword evidence="1" id="KW-0472">Membrane</keyword>
<comment type="caution">
    <text evidence="2">The sequence shown here is derived from an EMBL/GenBank/DDBJ whole genome shotgun (WGS) entry which is preliminary data.</text>
</comment>
<keyword evidence="3" id="KW-1185">Reference proteome</keyword>
<proteinExistence type="predicted"/>
<dbReference type="EMBL" id="LUUB01000079">
    <property type="protein sequence ID" value="OAF05681.1"/>
    <property type="molecule type" value="Genomic_DNA"/>
</dbReference>